<accession>A0A6P2C3F5</accession>
<dbReference type="EMBL" id="RPFW01000002">
    <property type="protein sequence ID" value="TVZ05487.1"/>
    <property type="molecule type" value="Genomic_DNA"/>
</dbReference>
<dbReference type="InterPro" id="IPR000719">
    <property type="entry name" value="Prot_kinase_dom"/>
</dbReference>
<dbReference type="OrthoDB" id="3679634at2"/>
<comment type="caution">
    <text evidence="11">The sequence shown here is derived from an EMBL/GenBank/DDBJ whole genome shotgun (WGS) entry which is preliminary data.</text>
</comment>
<feature type="binding site" evidence="7">
    <location>
        <position position="43"/>
    </location>
    <ligand>
        <name>ATP</name>
        <dbReference type="ChEBI" id="CHEBI:30616"/>
    </ligand>
</feature>
<dbReference type="Gene3D" id="3.40.1000.10">
    <property type="entry name" value="Mog1/PsbP, alpha/beta/alpha sandwich"/>
    <property type="match status" value="1"/>
</dbReference>
<dbReference type="RefSeq" id="WP_145853188.1">
    <property type="nucleotide sequence ID" value="NZ_RPFW01000002.1"/>
</dbReference>
<name>A0A6P2C3F5_9ACTN</name>
<dbReference type="SMART" id="SM00220">
    <property type="entry name" value="S_TKc"/>
    <property type="match status" value="1"/>
</dbReference>
<dbReference type="PANTHER" id="PTHR43289">
    <property type="entry name" value="MITOGEN-ACTIVATED PROTEIN KINASE KINASE KINASE 20-RELATED"/>
    <property type="match status" value="1"/>
</dbReference>
<gene>
    <name evidence="11" type="ORF">EAS64_13185</name>
</gene>
<keyword evidence="12" id="KW-1185">Reference proteome</keyword>
<dbReference type="Gene3D" id="1.10.510.10">
    <property type="entry name" value="Transferase(Phosphotransferase) domain 1"/>
    <property type="match status" value="1"/>
</dbReference>
<dbReference type="SUPFAM" id="SSF56112">
    <property type="entry name" value="Protein kinase-like (PK-like)"/>
    <property type="match status" value="1"/>
</dbReference>
<dbReference type="PROSITE" id="PS00108">
    <property type="entry name" value="PROTEIN_KINASE_ST"/>
    <property type="match status" value="1"/>
</dbReference>
<keyword evidence="5 11" id="KW-0418">Kinase</keyword>
<evidence type="ECO:0000313" key="11">
    <source>
        <dbReference type="EMBL" id="TVZ05487.1"/>
    </source>
</evidence>
<keyword evidence="2 11" id="KW-0723">Serine/threonine-protein kinase</keyword>
<feature type="region of interest" description="Disordered" evidence="8">
    <location>
        <begin position="270"/>
        <end position="313"/>
    </location>
</feature>
<feature type="region of interest" description="Disordered" evidence="8">
    <location>
        <begin position="341"/>
        <end position="406"/>
    </location>
</feature>
<dbReference type="InterPro" id="IPR017441">
    <property type="entry name" value="Protein_kinase_ATP_BS"/>
</dbReference>
<dbReference type="Proteomes" id="UP000460272">
    <property type="component" value="Unassembled WGS sequence"/>
</dbReference>
<dbReference type="AlphaFoldDB" id="A0A6P2C3F5"/>
<dbReference type="PROSITE" id="PS50011">
    <property type="entry name" value="PROTEIN_KINASE_DOM"/>
    <property type="match status" value="1"/>
</dbReference>
<dbReference type="Gene3D" id="3.30.200.20">
    <property type="entry name" value="Phosphorylase Kinase, domain 1"/>
    <property type="match status" value="1"/>
</dbReference>
<evidence type="ECO:0000256" key="1">
    <source>
        <dbReference type="ARBA" id="ARBA00012513"/>
    </source>
</evidence>
<dbReference type="EC" id="2.7.11.1" evidence="1"/>
<keyword evidence="9" id="KW-1133">Transmembrane helix</keyword>
<evidence type="ECO:0000259" key="10">
    <source>
        <dbReference type="PROSITE" id="PS50011"/>
    </source>
</evidence>
<evidence type="ECO:0000256" key="8">
    <source>
        <dbReference type="SAM" id="MobiDB-lite"/>
    </source>
</evidence>
<dbReference type="PANTHER" id="PTHR43289:SF6">
    <property type="entry name" value="SERINE_THREONINE-PROTEIN KINASE NEKL-3"/>
    <property type="match status" value="1"/>
</dbReference>
<dbReference type="Pfam" id="PF00069">
    <property type="entry name" value="Pkinase"/>
    <property type="match status" value="1"/>
</dbReference>
<keyword evidence="3" id="KW-0808">Transferase</keyword>
<evidence type="ECO:0000256" key="2">
    <source>
        <dbReference type="ARBA" id="ARBA00022527"/>
    </source>
</evidence>
<dbReference type="GO" id="GO:0004674">
    <property type="term" value="F:protein serine/threonine kinase activity"/>
    <property type="evidence" value="ECO:0007669"/>
    <property type="project" value="UniProtKB-KW"/>
</dbReference>
<sequence length="560" mass="58954">MELTEAGRLLSGRYRLSADIGRGGMGVVWQARDELLNRDVAVKEVVWPPHFTEAEQQVACQRAVREAQMAGRLAHPNVVRIYDILEEDGHPWIIMELLPYQSLRDLVREEGPLTPARAARVGLGVLAALGAAHARGVLHRDVKPANILVAPDGRVVLTDFGIARAVDSPTFTTLGTLVGSPSYIAPERARGGQSTPAGDLWGLGACLYAAVEGHPPFERDAPLATLTAVVADDPEEAVHAGPLWPVISALLRKDPDERLDAAQTERLLREVAGNDEAAPTAPGAAVAPREPDTTAPREPGYFAAPASRRPRRPRRSAIALAALAGVSAVVTVVALALTNSPGRPAASPAVSSRSASHPAASPGTPSAASSGATAAANSSASPAPTPASGAASAPASSGSAGGSTSSGSAGYGALPAGYHRFTNSTGFSIGVPDGWPISHVGHYVYITDPANSGIFLLIDQSDTPQPDPLADWRQQAANRASSYPGYHLIRLESVSYPQAEKAADWEFTYVRDGILVHILNRNVLANAHHAYALYWSVPESSWNSYYHVFQAFAATFRPAQ</sequence>
<keyword evidence="9" id="KW-0472">Membrane</keyword>
<evidence type="ECO:0000256" key="3">
    <source>
        <dbReference type="ARBA" id="ARBA00022679"/>
    </source>
</evidence>
<keyword evidence="4 7" id="KW-0547">Nucleotide-binding</keyword>
<feature type="domain" description="Protein kinase" evidence="10">
    <location>
        <begin position="14"/>
        <end position="268"/>
    </location>
</feature>
<dbReference type="InterPro" id="IPR008271">
    <property type="entry name" value="Ser/Thr_kinase_AS"/>
</dbReference>
<proteinExistence type="predicted"/>
<evidence type="ECO:0000256" key="5">
    <source>
        <dbReference type="ARBA" id="ARBA00022777"/>
    </source>
</evidence>
<evidence type="ECO:0000256" key="7">
    <source>
        <dbReference type="PROSITE-ProRule" id="PRU10141"/>
    </source>
</evidence>
<dbReference type="PROSITE" id="PS00107">
    <property type="entry name" value="PROTEIN_KINASE_ATP"/>
    <property type="match status" value="1"/>
</dbReference>
<keyword evidence="9" id="KW-0812">Transmembrane</keyword>
<evidence type="ECO:0000313" key="12">
    <source>
        <dbReference type="Proteomes" id="UP000460272"/>
    </source>
</evidence>
<evidence type="ECO:0000256" key="9">
    <source>
        <dbReference type="SAM" id="Phobius"/>
    </source>
</evidence>
<evidence type="ECO:0000256" key="6">
    <source>
        <dbReference type="ARBA" id="ARBA00022840"/>
    </source>
</evidence>
<dbReference type="CDD" id="cd14014">
    <property type="entry name" value="STKc_PknB_like"/>
    <property type="match status" value="1"/>
</dbReference>
<dbReference type="InterPro" id="IPR011009">
    <property type="entry name" value="Kinase-like_dom_sf"/>
</dbReference>
<feature type="compositionally biased region" description="Low complexity" evidence="8">
    <location>
        <begin position="277"/>
        <end position="288"/>
    </location>
</feature>
<reference evidence="11 12" key="1">
    <citation type="submission" date="2018-11" db="EMBL/GenBank/DDBJ databases">
        <title>Trebonia kvetii gen.nov., sp.nov., a novel acidophilic actinobacterium, and proposal of the new actinobacterial family Treboniaceae fam. nov.</title>
        <authorList>
            <person name="Rapoport D."/>
            <person name="Sagova-Mareckova M."/>
            <person name="Sedlacek I."/>
            <person name="Provaznik J."/>
            <person name="Kralova S."/>
            <person name="Pavlinic D."/>
            <person name="Benes V."/>
            <person name="Kopecky J."/>
        </authorList>
    </citation>
    <scope>NUCLEOTIDE SEQUENCE [LARGE SCALE GENOMIC DNA]</scope>
    <source>
        <strain evidence="11 12">15Tr583</strain>
    </source>
</reference>
<organism evidence="11 12">
    <name type="scientific">Trebonia kvetii</name>
    <dbReference type="NCBI Taxonomy" id="2480626"/>
    <lineage>
        <taxon>Bacteria</taxon>
        <taxon>Bacillati</taxon>
        <taxon>Actinomycetota</taxon>
        <taxon>Actinomycetes</taxon>
        <taxon>Streptosporangiales</taxon>
        <taxon>Treboniaceae</taxon>
        <taxon>Trebonia</taxon>
    </lineage>
</organism>
<protein>
    <recommendedName>
        <fullName evidence="1">non-specific serine/threonine protein kinase</fullName>
        <ecNumber evidence="1">2.7.11.1</ecNumber>
    </recommendedName>
</protein>
<feature type="transmembrane region" description="Helical" evidence="9">
    <location>
        <begin position="317"/>
        <end position="337"/>
    </location>
</feature>
<evidence type="ECO:0000256" key="4">
    <source>
        <dbReference type="ARBA" id="ARBA00022741"/>
    </source>
</evidence>
<dbReference type="GO" id="GO:0005524">
    <property type="term" value="F:ATP binding"/>
    <property type="evidence" value="ECO:0007669"/>
    <property type="project" value="UniProtKB-UniRule"/>
</dbReference>
<keyword evidence="6 7" id="KW-0067">ATP-binding</keyword>